<keyword evidence="6" id="KW-1185">Reference proteome</keyword>
<dbReference type="InterPro" id="IPR016140">
    <property type="entry name" value="Bifunc_inhib/LTP/seed_store"/>
</dbReference>
<dbReference type="GO" id="GO:0006869">
    <property type="term" value="P:lipid transport"/>
    <property type="evidence" value="ECO:0007669"/>
    <property type="project" value="InterPro"/>
</dbReference>
<gene>
    <name evidence="5" type="ORF">PHJA_002569300</name>
</gene>
<name>A0A830D7M8_9LAMI</name>
<dbReference type="InterPro" id="IPR000528">
    <property type="entry name" value="Plant_nsLTP"/>
</dbReference>
<keyword evidence="2" id="KW-0813">Transport</keyword>
<evidence type="ECO:0000259" key="4">
    <source>
        <dbReference type="Pfam" id="PF00234"/>
    </source>
</evidence>
<comment type="caution">
    <text evidence="5">The sequence shown here is derived from an EMBL/GenBank/DDBJ whole genome shotgun (WGS) entry which is preliminary data.</text>
</comment>
<protein>
    <submittedName>
        <fullName evidence="5">Putative non-specific lipid-transfer protein 14</fullName>
    </submittedName>
</protein>
<keyword evidence="3" id="KW-0446">Lipid-binding</keyword>
<dbReference type="Proteomes" id="UP000653305">
    <property type="component" value="Unassembled WGS sequence"/>
</dbReference>
<evidence type="ECO:0000256" key="2">
    <source>
        <dbReference type="ARBA" id="ARBA00022448"/>
    </source>
</evidence>
<proteinExistence type="inferred from homology"/>
<feature type="domain" description="Bifunctional inhibitor/plant lipid transfer protein/seed storage helical" evidence="4">
    <location>
        <begin position="36"/>
        <end position="112"/>
    </location>
</feature>
<dbReference type="PRINTS" id="PR00382">
    <property type="entry name" value="LIPIDTRNSFER"/>
</dbReference>
<evidence type="ECO:0000313" key="6">
    <source>
        <dbReference type="Proteomes" id="UP000653305"/>
    </source>
</evidence>
<organism evidence="5 6">
    <name type="scientific">Phtheirospermum japonicum</name>
    <dbReference type="NCBI Taxonomy" id="374723"/>
    <lineage>
        <taxon>Eukaryota</taxon>
        <taxon>Viridiplantae</taxon>
        <taxon>Streptophyta</taxon>
        <taxon>Embryophyta</taxon>
        <taxon>Tracheophyta</taxon>
        <taxon>Spermatophyta</taxon>
        <taxon>Magnoliopsida</taxon>
        <taxon>eudicotyledons</taxon>
        <taxon>Gunneridae</taxon>
        <taxon>Pentapetalae</taxon>
        <taxon>asterids</taxon>
        <taxon>lamiids</taxon>
        <taxon>Lamiales</taxon>
        <taxon>Orobanchaceae</taxon>
        <taxon>Orobanchaceae incertae sedis</taxon>
        <taxon>Phtheirospermum</taxon>
    </lineage>
</organism>
<feature type="non-terminal residue" evidence="5">
    <location>
        <position position="1"/>
    </location>
</feature>
<evidence type="ECO:0000313" key="5">
    <source>
        <dbReference type="EMBL" id="GFQ04254.1"/>
    </source>
</evidence>
<comment type="similarity">
    <text evidence="1">Belongs to the plant LTP family.</text>
</comment>
<evidence type="ECO:0000256" key="3">
    <source>
        <dbReference type="ARBA" id="ARBA00023121"/>
    </source>
</evidence>
<dbReference type="SUPFAM" id="SSF47699">
    <property type="entry name" value="Bifunctional inhibitor/lipid-transfer protein/seed storage 2S albumin"/>
    <property type="match status" value="1"/>
</dbReference>
<evidence type="ECO:0000256" key="1">
    <source>
        <dbReference type="ARBA" id="ARBA00009748"/>
    </source>
</evidence>
<dbReference type="GO" id="GO:0008289">
    <property type="term" value="F:lipid binding"/>
    <property type="evidence" value="ECO:0007669"/>
    <property type="project" value="UniProtKB-KW"/>
</dbReference>
<dbReference type="Gene3D" id="1.10.110.10">
    <property type="entry name" value="Plant lipid-transfer and hydrophobic proteins"/>
    <property type="match status" value="1"/>
</dbReference>
<dbReference type="AlphaFoldDB" id="A0A830D7M8"/>
<sequence>VRGISQNGENQLPRRRFHCRGDGGDSPLAILTANDCATVTALVSACSSFVTYGSPDPIPGSPCCVAMTSLNNLADSGDNRRAVCRCVMDLIAAYSSNATAIATVPGFCGVSLGFTNRGYWTNCPIGEKWKKMGNSKK</sequence>
<dbReference type="InterPro" id="IPR036312">
    <property type="entry name" value="Bifun_inhib/LTP/seed_sf"/>
</dbReference>
<accession>A0A830D7M8</accession>
<dbReference type="CDD" id="cd01960">
    <property type="entry name" value="nsLTP1"/>
    <property type="match status" value="1"/>
</dbReference>
<dbReference type="EMBL" id="BMAC01000922">
    <property type="protein sequence ID" value="GFQ04254.1"/>
    <property type="molecule type" value="Genomic_DNA"/>
</dbReference>
<dbReference type="OrthoDB" id="1919446at2759"/>
<reference evidence="5" key="1">
    <citation type="submission" date="2020-07" db="EMBL/GenBank/DDBJ databases">
        <title>Ethylene signaling mediates host invasion by parasitic plants.</title>
        <authorList>
            <person name="Yoshida S."/>
        </authorList>
    </citation>
    <scope>NUCLEOTIDE SEQUENCE</scope>
    <source>
        <strain evidence="5">Okayama</strain>
    </source>
</reference>
<dbReference type="PANTHER" id="PTHR33076">
    <property type="entry name" value="NON-SPECIFIC LIPID-TRANSFER PROTEIN 2-RELATED"/>
    <property type="match status" value="1"/>
</dbReference>
<dbReference type="Pfam" id="PF00234">
    <property type="entry name" value="Tryp_alpha_amyl"/>
    <property type="match status" value="1"/>
</dbReference>